<keyword evidence="5" id="KW-0133">Cell shape</keyword>
<dbReference type="GO" id="GO:0016881">
    <property type="term" value="F:acid-amino acid ligase activity"/>
    <property type="evidence" value="ECO:0007669"/>
    <property type="project" value="InterPro"/>
</dbReference>
<dbReference type="InterPro" id="IPR036615">
    <property type="entry name" value="Mur_ligase_C_dom_sf"/>
</dbReference>
<dbReference type="SUPFAM" id="SSF53623">
    <property type="entry name" value="MurD-like peptide ligases, catalytic domain"/>
    <property type="match status" value="1"/>
</dbReference>
<dbReference type="Gene3D" id="3.40.50.720">
    <property type="entry name" value="NAD(P)-binding Rossmann-like Domain"/>
    <property type="match status" value="1"/>
</dbReference>
<dbReference type="PANTHER" id="PTHR43445:SF5">
    <property type="entry name" value="UDP-N-ACETYLMURAMATE--L-ALANYL-GAMMA-D-GLUTAMYL-MESO-2,6-DIAMINOHEPTANDIOATE LIGASE"/>
    <property type="match status" value="1"/>
</dbReference>
<comment type="caution">
    <text evidence="12">The sequence shown here is derived from an EMBL/GenBank/DDBJ whole genome shotgun (WGS) entry which is preliminary data.</text>
</comment>
<accession>A0A146GD99</accession>
<dbReference type="InterPro" id="IPR050061">
    <property type="entry name" value="MurCDEF_pg_biosynth"/>
</dbReference>
<dbReference type="InterPro" id="IPR013221">
    <property type="entry name" value="Mur_ligase_cen"/>
</dbReference>
<dbReference type="InterPro" id="IPR036565">
    <property type="entry name" value="Mur-like_cat_sf"/>
</dbReference>
<dbReference type="GO" id="GO:0005524">
    <property type="term" value="F:ATP binding"/>
    <property type="evidence" value="ECO:0007669"/>
    <property type="project" value="UniProtKB-KW"/>
</dbReference>
<dbReference type="GO" id="GO:0008360">
    <property type="term" value="P:regulation of cell shape"/>
    <property type="evidence" value="ECO:0007669"/>
    <property type="project" value="UniProtKB-KW"/>
</dbReference>
<keyword evidence="7" id="KW-0131">Cell cycle</keyword>
<dbReference type="FunCoup" id="A0A146GD99">
    <property type="interactions" value="108"/>
</dbReference>
<dbReference type="GO" id="GO:0009252">
    <property type="term" value="P:peptidoglycan biosynthetic process"/>
    <property type="evidence" value="ECO:0007669"/>
    <property type="project" value="UniProtKB-KW"/>
</dbReference>
<dbReference type="Proteomes" id="UP000076023">
    <property type="component" value="Unassembled WGS sequence"/>
</dbReference>
<dbReference type="STRING" id="690879.TSACC_23079"/>
<dbReference type="Gene3D" id="3.40.1190.10">
    <property type="entry name" value="Mur-like, catalytic domain"/>
    <property type="match status" value="1"/>
</dbReference>
<evidence type="ECO:0000256" key="4">
    <source>
        <dbReference type="ARBA" id="ARBA00022840"/>
    </source>
</evidence>
<name>A0A146GD99_TERSA</name>
<keyword evidence="6" id="KW-0573">Peptidoglycan synthesis</keyword>
<keyword evidence="13" id="KW-1185">Reference proteome</keyword>
<dbReference type="Pfam" id="PF08245">
    <property type="entry name" value="Mur_ligase_M"/>
    <property type="match status" value="1"/>
</dbReference>
<gene>
    <name evidence="12" type="ORF">TSACC_23079</name>
</gene>
<evidence type="ECO:0000256" key="8">
    <source>
        <dbReference type="ARBA" id="ARBA00023316"/>
    </source>
</evidence>
<organism evidence="12 13">
    <name type="scientific">Terrimicrobium sacchariphilum</name>
    <dbReference type="NCBI Taxonomy" id="690879"/>
    <lineage>
        <taxon>Bacteria</taxon>
        <taxon>Pseudomonadati</taxon>
        <taxon>Verrucomicrobiota</taxon>
        <taxon>Terrimicrobiia</taxon>
        <taxon>Terrimicrobiales</taxon>
        <taxon>Terrimicrobiaceae</taxon>
        <taxon>Terrimicrobium</taxon>
    </lineage>
</organism>
<proteinExistence type="predicted"/>
<dbReference type="SUPFAM" id="SSF53244">
    <property type="entry name" value="MurD-like peptide ligases, peptide-binding domain"/>
    <property type="match status" value="1"/>
</dbReference>
<feature type="domain" description="Mur ligase N-terminal catalytic" evidence="9">
    <location>
        <begin position="6"/>
        <end position="102"/>
    </location>
</feature>
<evidence type="ECO:0000259" key="10">
    <source>
        <dbReference type="Pfam" id="PF02875"/>
    </source>
</evidence>
<dbReference type="InterPro" id="IPR000713">
    <property type="entry name" value="Mur_ligase_N"/>
</dbReference>
<dbReference type="InterPro" id="IPR004101">
    <property type="entry name" value="Mur_ligase_C"/>
</dbReference>
<evidence type="ECO:0000256" key="1">
    <source>
        <dbReference type="ARBA" id="ARBA00022598"/>
    </source>
</evidence>
<dbReference type="InParanoid" id="A0A146GD99"/>
<dbReference type="GO" id="GO:0051301">
    <property type="term" value="P:cell division"/>
    <property type="evidence" value="ECO:0007669"/>
    <property type="project" value="UniProtKB-KW"/>
</dbReference>
<dbReference type="EMBL" id="BDCO01000002">
    <property type="protein sequence ID" value="GAT34647.1"/>
    <property type="molecule type" value="Genomic_DNA"/>
</dbReference>
<keyword evidence="1 12" id="KW-0436">Ligase</keyword>
<protein>
    <submittedName>
        <fullName evidence="12">UDP-N-acetylmuramate: L-alanyl-gamma-D-glutamyl-meso-diaminopimelate ligase</fullName>
    </submittedName>
</protein>
<evidence type="ECO:0000313" key="13">
    <source>
        <dbReference type="Proteomes" id="UP000076023"/>
    </source>
</evidence>
<evidence type="ECO:0000259" key="11">
    <source>
        <dbReference type="Pfam" id="PF08245"/>
    </source>
</evidence>
<dbReference type="NCBIfam" id="TIGR01081">
    <property type="entry name" value="mpl"/>
    <property type="match status" value="1"/>
</dbReference>
<dbReference type="Pfam" id="PF02875">
    <property type="entry name" value="Mur_ligase_C"/>
    <property type="match status" value="1"/>
</dbReference>
<dbReference type="PANTHER" id="PTHR43445">
    <property type="entry name" value="UDP-N-ACETYLMURAMATE--L-ALANINE LIGASE-RELATED"/>
    <property type="match status" value="1"/>
</dbReference>
<evidence type="ECO:0000256" key="5">
    <source>
        <dbReference type="ARBA" id="ARBA00022960"/>
    </source>
</evidence>
<dbReference type="Pfam" id="PF01225">
    <property type="entry name" value="Mur_ligase"/>
    <property type="match status" value="1"/>
</dbReference>
<keyword evidence="3" id="KW-0547">Nucleotide-binding</keyword>
<keyword evidence="8" id="KW-0961">Cell wall biogenesis/degradation</keyword>
<reference evidence="13" key="1">
    <citation type="journal article" date="2017" name="Genome Announc.">
        <title>Draft Genome Sequence of Terrimicrobium sacchariphilum NM-5T, a Facultative Anaerobic Soil Bacterium of the Class Spartobacteria.</title>
        <authorList>
            <person name="Qiu Y.L."/>
            <person name="Tourlousse D.M."/>
            <person name="Matsuura N."/>
            <person name="Ohashi A."/>
            <person name="Sekiguchi Y."/>
        </authorList>
    </citation>
    <scope>NUCLEOTIDE SEQUENCE [LARGE SCALE GENOMIC DNA]</scope>
    <source>
        <strain evidence="13">NM-5</strain>
    </source>
</reference>
<feature type="domain" description="Mur ligase central" evidence="11">
    <location>
        <begin position="111"/>
        <end position="291"/>
    </location>
</feature>
<keyword evidence="4" id="KW-0067">ATP-binding</keyword>
<sequence>MQQHQHVHFLGICGTAMGAVAAAMRDRGYIITGQDDNVYPPMSTFLEGKGITITKGFRPEDIPAADVIVVGNAMTRGNAAVEAVLNRKLYYLSLPETLKQFFLRGRHNLVVTGTHGKTTTTSMLTWIFESTGQEPSYLIGGIPANLGQGSKLRDSKYFILEGDEYDTAFFDKRSKFIHYLPELVIVNNIEFDHADIYKDLDEIKTSFRRLLNIVPGNGMVLVNGDDANCLDVASKCPAPIVEVGFSPNAGNHIANPHQKGGESFFELFGAKFQIPLIGDFNIRNAAMAASAAHFYGIPVPQIQEALATFNGIKRRQEVRGITRGITVIDDFGHHPTAIRQTLAGLRERYGSARLWAIFEPRSNTTRRAVFQDALPQAFVDADGVFIARVARLDQLPEADRLNPEKVVADIAAQGKPAFYEPTADDIVAKLAPLAQEGDVVVVFSNGGFDGIHQKLLDRL</sequence>
<dbReference type="OrthoDB" id="9804126at2"/>
<evidence type="ECO:0000259" key="9">
    <source>
        <dbReference type="Pfam" id="PF01225"/>
    </source>
</evidence>
<dbReference type="SUPFAM" id="SSF51984">
    <property type="entry name" value="MurCD N-terminal domain"/>
    <property type="match status" value="1"/>
</dbReference>
<dbReference type="Gene3D" id="3.90.190.20">
    <property type="entry name" value="Mur ligase, C-terminal domain"/>
    <property type="match status" value="1"/>
</dbReference>
<evidence type="ECO:0000256" key="6">
    <source>
        <dbReference type="ARBA" id="ARBA00022984"/>
    </source>
</evidence>
<evidence type="ECO:0000256" key="2">
    <source>
        <dbReference type="ARBA" id="ARBA00022618"/>
    </source>
</evidence>
<feature type="domain" description="Mur ligase C-terminal" evidence="10">
    <location>
        <begin position="314"/>
        <end position="446"/>
    </location>
</feature>
<dbReference type="InterPro" id="IPR005757">
    <property type="entry name" value="Mpl"/>
</dbReference>
<evidence type="ECO:0000256" key="7">
    <source>
        <dbReference type="ARBA" id="ARBA00023306"/>
    </source>
</evidence>
<dbReference type="GO" id="GO:0071555">
    <property type="term" value="P:cell wall organization"/>
    <property type="evidence" value="ECO:0007669"/>
    <property type="project" value="UniProtKB-KW"/>
</dbReference>
<dbReference type="AlphaFoldDB" id="A0A146GD99"/>
<evidence type="ECO:0000256" key="3">
    <source>
        <dbReference type="ARBA" id="ARBA00022741"/>
    </source>
</evidence>
<evidence type="ECO:0000313" key="12">
    <source>
        <dbReference type="EMBL" id="GAT34647.1"/>
    </source>
</evidence>
<dbReference type="RefSeq" id="WP_075080260.1">
    <property type="nucleotide sequence ID" value="NZ_BDCO01000002.1"/>
</dbReference>
<keyword evidence="2" id="KW-0132">Cell division</keyword>